<reference evidence="1" key="1">
    <citation type="submission" date="2022-10" db="EMBL/GenBank/DDBJ databases">
        <title>Complete Genome of Trichothecium roseum strain YXFP-22015, a Plant Pathogen Isolated from Citrus.</title>
        <authorList>
            <person name="Wang Y."/>
            <person name="Zhu L."/>
        </authorList>
    </citation>
    <scope>NUCLEOTIDE SEQUENCE</scope>
    <source>
        <strain evidence="1">YXFP-22015</strain>
    </source>
</reference>
<name>A0ACC0V6D6_9HYPO</name>
<proteinExistence type="predicted"/>
<comment type="caution">
    <text evidence="1">The sequence shown here is derived from an EMBL/GenBank/DDBJ whole genome shotgun (WGS) entry which is preliminary data.</text>
</comment>
<protein>
    <submittedName>
        <fullName evidence="1">Uncharacterized protein</fullName>
    </submittedName>
</protein>
<dbReference type="Proteomes" id="UP001163324">
    <property type="component" value="Chromosome 3"/>
</dbReference>
<evidence type="ECO:0000313" key="2">
    <source>
        <dbReference type="Proteomes" id="UP001163324"/>
    </source>
</evidence>
<sequence length="349" mass="36390">MKFSTSLTVALAPLSMAGRVRRAASFAARSNHLVEEKAPEHVVPPVEHEVAPIEHIVAPVEHDWPVLEQHEKEATQVFIIWAYPGGAEAVTKTINEKVVVTETVTAPAEHKTEIAGGDGVTHTIDEGATATVPHLAASHTVKVGGPAGLVFEPPQLQDVPVGDTVIFEFLAENHTVTQSPFDDPCSALEGGMDTGHQPNPDNSIVPAPQVAMQIMASDPLWFYCKTGNHCGSGMVFSINPTAEKTHAQFQEKAIAMYGEGEQTPITGGDPPAETEAPAEEPPAEETPVEGGNGGTVPGTGVIGEDGSCLCMVSCDAGSFPVAEAQGLGAYGGVPGGMPMSLEAIKKRSA</sequence>
<evidence type="ECO:0000313" key="1">
    <source>
        <dbReference type="EMBL" id="KAI9901337.1"/>
    </source>
</evidence>
<accession>A0ACC0V6D6</accession>
<dbReference type="EMBL" id="CM047942">
    <property type="protein sequence ID" value="KAI9901337.1"/>
    <property type="molecule type" value="Genomic_DNA"/>
</dbReference>
<gene>
    <name evidence="1" type="ORF">N3K66_003154</name>
</gene>
<organism evidence="1 2">
    <name type="scientific">Trichothecium roseum</name>
    <dbReference type="NCBI Taxonomy" id="47278"/>
    <lineage>
        <taxon>Eukaryota</taxon>
        <taxon>Fungi</taxon>
        <taxon>Dikarya</taxon>
        <taxon>Ascomycota</taxon>
        <taxon>Pezizomycotina</taxon>
        <taxon>Sordariomycetes</taxon>
        <taxon>Hypocreomycetidae</taxon>
        <taxon>Hypocreales</taxon>
        <taxon>Hypocreales incertae sedis</taxon>
        <taxon>Trichothecium</taxon>
    </lineage>
</organism>
<keyword evidence="2" id="KW-1185">Reference proteome</keyword>